<keyword evidence="1" id="KW-0732">Signal</keyword>
<dbReference type="GeneID" id="26809171"/>
<comment type="caution">
    <text evidence="2">The sequence shown here is derived from an EMBL/GenBank/DDBJ whole genome shotgun (WGS) entry which is preliminary data.</text>
</comment>
<sequence>MTSLYLILYCFILLLAPTCVLGLREDSPFATDTYDLPNNVSTEYFEAESLLSVPPLIQRSAQGQRTSEAAARWTLAVVNMGSACDPGTHAVLSSLAHRTRSAVLENATLKAANVVTTVATVVLGATVERVSGRSPYATGISPMTK</sequence>
<protein>
    <recommendedName>
        <fullName evidence="4">GPI anchored protein</fullName>
    </recommendedName>
</protein>
<feature type="chain" id="PRO_5005553138" description="GPI anchored protein" evidence="1">
    <location>
        <begin position="23"/>
        <end position="145"/>
    </location>
</feature>
<dbReference type="Proteomes" id="UP000037505">
    <property type="component" value="Unassembled WGS sequence"/>
</dbReference>
<evidence type="ECO:0000313" key="3">
    <source>
        <dbReference type="Proteomes" id="UP000037505"/>
    </source>
</evidence>
<accession>A0A0L1IW96</accession>
<gene>
    <name evidence="2" type="ORF">ANOM_007367</name>
</gene>
<dbReference type="EMBL" id="JNOM01000243">
    <property type="protein sequence ID" value="KNG83841.1"/>
    <property type="molecule type" value="Genomic_DNA"/>
</dbReference>
<evidence type="ECO:0000313" key="2">
    <source>
        <dbReference type="EMBL" id="KNG83841.1"/>
    </source>
</evidence>
<dbReference type="RefSeq" id="XP_015404764.1">
    <property type="nucleotide sequence ID" value="XM_015552623.1"/>
</dbReference>
<name>A0A0L1IW96_ASPN3</name>
<dbReference type="OrthoDB" id="4503140at2759"/>
<reference evidence="2 3" key="1">
    <citation type="submission" date="2014-06" db="EMBL/GenBank/DDBJ databases">
        <title>The Genome of the Aflatoxigenic Filamentous Fungus Aspergillus nomius.</title>
        <authorList>
            <person name="Moore M.G."/>
            <person name="Shannon B.M."/>
            <person name="Brian M.M."/>
        </authorList>
    </citation>
    <scope>NUCLEOTIDE SEQUENCE [LARGE SCALE GENOMIC DNA]</scope>
    <source>
        <strain evidence="2 3">NRRL 13137</strain>
    </source>
</reference>
<evidence type="ECO:0000256" key="1">
    <source>
        <dbReference type="SAM" id="SignalP"/>
    </source>
</evidence>
<dbReference type="AlphaFoldDB" id="A0A0L1IW96"/>
<keyword evidence="3" id="KW-1185">Reference proteome</keyword>
<proteinExistence type="predicted"/>
<evidence type="ECO:0008006" key="4">
    <source>
        <dbReference type="Google" id="ProtNLM"/>
    </source>
</evidence>
<feature type="signal peptide" evidence="1">
    <location>
        <begin position="1"/>
        <end position="22"/>
    </location>
</feature>
<organism evidence="2 3">
    <name type="scientific">Aspergillus nomiae NRRL (strain ATCC 15546 / NRRL 13137 / CBS 260.88 / M93)</name>
    <dbReference type="NCBI Taxonomy" id="1509407"/>
    <lineage>
        <taxon>Eukaryota</taxon>
        <taxon>Fungi</taxon>
        <taxon>Dikarya</taxon>
        <taxon>Ascomycota</taxon>
        <taxon>Pezizomycotina</taxon>
        <taxon>Eurotiomycetes</taxon>
        <taxon>Eurotiomycetidae</taxon>
        <taxon>Eurotiales</taxon>
        <taxon>Aspergillaceae</taxon>
        <taxon>Aspergillus</taxon>
        <taxon>Aspergillus subgen. Circumdati</taxon>
    </lineage>
</organism>